<dbReference type="InterPro" id="IPR050373">
    <property type="entry name" value="Fibrinogen_C-term_domain"/>
</dbReference>
<dbReference type="SUPFAM" id="SSF56496">
    <property type="entry name" value="Fibrinogen C-terminal domain-like"/>
    <property type="match status" value="1"/>
</dbReference>
<dbReference type="PROSITE" id="PS51406">
    <property type="entry name" value="FIBRINOGEN_C_2"/>
    <property type="match status" value="1"/>
</dbReference>
<reference evidence="3" key="1">
    <citation type="submission" date="2025-08" db="UniProtKB">
        <authorList>
            <consortium name="RefSeq"/>
        </authorList>
    </citation>
    <scope>IDENTIFICATION</scope>
    <source>
        <tissue evidence="3">Whole sample</tissue>
    </source>
</reference>
<name>A0A8B8AE30_CRAVI</name>
<dbReference type="CDD" id="cd00087">
    <property type="entry name" value="FReD"/>
    <property type="match status" value="1"/>
</dbReference>
<evidence type="ECO:0000313" key="3">
    <source>
        <dbReference type="RefSeq" id="XP_022289430.1"/>
    </source>
</evidence>
<dbReference type="SMART" id="SM00186">
    <property type="entry name" value="FBG"/>
    <property type="match status" value="1"/>
</dbReference>
<dbReference type="RefSeq" id="XP_022289430.1">
    <property type="nucleotide sequence ID" value="XM_022433722.1"/>
</dbReference>
<sequence>MELLSGHRIAAVFLTFSIVLPLNLAATLLFKETFTHTGNHFYSNSSHVLEEISAPTSEDITGFCSRKCIYNLQCNGFELCSLAGGNEKCRLTNGADKGSLTFQTGEICRYYHMDTDCVDGIKDRVTGACSPLSGQVLGTYAGCSGCDWVASSSSVSGVYTITLDGAPLDVQCIFKDGFAYTVIMDRNDGSVDFYRTYAEYENGFGTPSTETWIGNKYIHLLTAAGNTVLRFEFEDYLAATRYAEYSSFHVDSASTNYLMTVSGYSGDAGDSMSYHNNASFSAKDADHDTNAGNCAVTYLNAWWNLSCLRTKLTATYATSGTNVMGWHGWESYKPLKVVKMLLRKP</sequence>
<gene>
    <name evidence="3" type="primary">LOC111101280</name>
</gene>
<dbReference type="OrthoDB" id="6106777at2759"/>
<evidence type="ECO:0000259" key="1">
    <source>
        <dbReference type="PROSITE" id="PS51406"/>
    </source>
</evidence>
<evidence type="ECO:0000313" key="2">
    <source>
        <dbReference type="Proteomes" id="UP000694844"/>
    </source>
</evidence>
<dbReference type="KEGG" id="cvn:111101280"/>
<dbReference type="Proteomes" id="UP000694844">
    <property type="component" value="Chromosome 6"/>
</dbReference>
<accession>A0A8B8AE30</accession>
<dbReference type="Pfam" id="PF00147">
    <property type="entry name" value="Fibrinogen_C"/>
    <property type="match status" value="1"/>
</dbReference>
<dbReference type="InterPro" id="IPR036056">
    <property type="entry name" value="Fibrinogen-like_C"/>
</dbReference>
<proteinExistence type="predicted"/>
<dbReference type="InterPro" id="IPR002181">
    <property type="entry name" value="Fibrinogen_a/b/g_C_dom"/>
</dbReference>
<dbReference type="GO" id="GO:0005615">
    <property type="term" value="C:extracellular space"/>
    <property type="evidence" value="ECO:0007669"/>
    <property type="project" value="TreeGrafter"/>
</dbReference>
<dbReference type="AlphaFoldDB" id="A0A8B8AE30"/>
<dbReference type="InterPro" id="IPR014716">
    <property type="entry name" value="Fibrinogen_a/b/g_C_1"/>
</dbReference>
<dbReference type="PANTHER" id="PTHR19143">
    <property type="entry name" value="FIBRINOGEN/TENASCIN/ANGIOPOEITIN"/>
    <property type="match status" value="1"/>
</dbReference>
<dbReference type="Gene3D" id="3.90.215.10">
    <property type="entry name" value="Gamma Fibrinogen, chain A, domain 1"/>
    <property type="match status" value="1"/>
</dbReference>
<dbReference type="GeneID" id="111101280"/>
<dbReference type="PANTHER" id="PTHR19143:SF327">
    <property type="entry name" value="FI21813P1-RELATED"/>
    <property type="match status" value="1"/>
</dbReference>
<feature type="domain" description="Fibrinogen C-terminal" evidence="1">
    <location>
        <begin position="137"/>
        <end position="345"/>
    </location>
</feature>
<keyword evidence="2" id="KW-1185">Reference proteome</keyword>
<organism evidence="2 3">
    <name type="scientific">Crassostrea virginica</name>
    <name type="common">Eastern oyster</name>
    <dbReference type="NCBI Taxonomy" id="6565"/>
    <lineage>
        <taxon>Eukaryota</taxon>
        <taxon>Metazoa</taxon>
        <taxon>Spiralia</taxon>
        <taxon>Lophotrochozoa</taxon>
        <taxon>Mollusca</taxon>
        <taxon>Bivalvia</taxon>
        <taxon>Autobranchia</taxon>
        <taxon>Pteriomorphia</taxon>
        <taxon>Ostreida</taxon>
        <taxon>Ostreoidea</taxon>
        <taxon>Ostreidae</taxon>
        <taxon>Crassostrea</taxon>
    </lineage>
</organism>
<protein>
    <submittedName>
        <fullName evidence="3">Ficolin-2-like</fullName>
    </submittedName>
</protein>